<gene>
    <name evidence="2" type="ORF">BSF38_03104</name>
</gene>
<reference evidence="3" key="1">
    <citation type="submission" date="2016-12" db="EMBL/GenBank/DDBJ databases">
        <title>Comparative genomics of four Isosphaeraceae planctomycetes: a common pool of plasmids and glycoside hydrolase genes.</title>
        <authorList>
            <person name="Ivanova A."/>
        </authorList>
    </citation>
    <scope>NUCLEOTIDE SEQUENCE [LARGE SCALE GENOMIC DNA]</scope>
    <source>
        <strain evidence="3">PX4</strain>
    </source>
</reference>
<dbReference type="KEGG" id="pbor:BSF38_03104"/>
<dbReference type="RefSeq" id="WP_076347048.1">
    <property type="nucleotide sequence ID" value="NZ_CP019082.1"/>
</dbReference>
<organism evidence="2 3">
    <name type="scientific">Paludisphaera borealis</name>
    <dbReference type="NCBI Taxonomy" id="1387353"/>
    <lineage>
        <taxon>Bacteria</taxon>
        <taxon>Pseudomonadati</taxon>
        <taxon>Planctomycetota</taxon>
        <taxon>Planctomycetia</taxon>
        <taxon>Isosphaerales</taxon>
        <taxon>Isosphaeraceae</taxon>
        <taxon>Paludisphaera</taxon>
    </lineage>
</organism>
<name>A0A1U7CRM1_9BACT</name>
<dbReference type="EMBL" id="CP019082">
    <property type="protein sequence ID" value="APW61585.1"/>
    <property type="molecule type" value="Genomic_DNA"/>
</dbReference>
<dbReference type="OrthoDB" id="267798at2"/>
<dbReference type="STRING" id="1387353.BSF38_03104"/>
<evidence type="ECO:0000256" key="1">
    <source>
        <dbReference type="ARBA" id="ARBA00022500"/>
    </source>
</evidence>
<evidence type="ECO:0000313" key="3">
    <source>
        <dbReference type="Proteomes" id="UP000186309"/>
    </source>
</evidence>
<evidence type="ECO:0000313" key="2">
    <source>
        <dbReference type="EMBL" id="APW61585.1"/>
    </source>
</evidence>
<dbReference type="Gene3D" id="3.40.1550.10">
    <property type="entry name" value="CheC-like"/>
    <property type="match status" value="1"/>
</dbReference>
<proteinExistence type="predicted"/>
<evidence type="ECO:0008006" key="4">
    <source>
        <dbReference type="Google" id="ProtNLM"/>
    </source>
</evidence>
<dbReference type="InterPro" id="IPR028976">
    <property type="entry name" value="CheC-like_sf"/>
</dbReference>
<dbReference type="AlphaFoldDB" id="A0A1U7CRM1"/>
<dbReference type="CDD" id="cd17905">
    <property type="entry name" value="CheC-like"/>
    <property type="match status" value="1"/>
</dbReference>
<accession>A0A1U7CRM1</accession>
<dbReference type="GO" id="GO:0006935">
    <property type="term" value="P:chemotaxis"/>
    <property type="evidence" value="ECO:0007669"/>
    <property type="project" value="UniProtKB-KW"/>
</dbReference>
<keyword evidence="1" id="KW-0145">Chemotaxis</keyword>
<keyword evidence="3" id="KW-1185">Reference proteome</keyword>
<dbReference type="SUPFAM" id="SSF103039">
    <property type="entry name" value="CheC-like"/>
    <property type="match status" value="1"/>
</dbReference>
<sequence>MSTDEQQLMLRTIFERGAESASQALSKWLGAEVRLTVSAVDRVELAAAAEVLGPPETLVAACAMGLSGPLGGRMILVFEDRSGLALIDLLLNQPIGTTTGWGDLERSAAMETTNIVGCAYLNALAAHLPTAGSDSAELAPTPPVFFHEFAGSLLEFALMDQALELDEVLLVRSAFSASRADLKLDWTLLVVPDRPTLQALAASLSS</sequence>
<protein>
    <recommendedName>
        <fullName evidence="4">CheY-P phosphatase CheC</fullName>
    </recommendedName>
</protein>
<dbReference type="Proteomes" id="UP000186309">
    <property type="component" value="Chromosome"/>
</dbReference>